<gene>
    <name evidence="3" type="ORF">UFOVP220_54</name>
    <name evidence="1" type="ORF">UFOVP26_34</name>
    <name evidence="2" type="ORF">UFOVP44_63</name>
</gene>
<organism evidence="1">
    <name type="scientific">uncultured Caudovirales phage</name>
    <dbReference type="NCBI Taxonomy" id="2100421"/>
    <lineage>
        <taxon>Viruses</taxon>
        <taxon>Duplodnaviria</taxon>
        <taxon>Heunggongvirae</taxon>
        <taxon>Uroviricota</taxon>
        <taxon>Caudoviricetes</taxon>
        <taxon>Peduoviridae</taxon>
        <taxon>Maltschvirus</taxon>
        <taxon>Maltschvirus maltsch</taxon>
    </lineage>
</organism>
<proteinExistence type="predicted"/>
<evidence type="ECO:0000313" key="1">
    <source>
        <dbReference type="EMBL" id="CAB4121837.1"/>
    </source>
</evidence>
<dbReference type="EMBL" id="LR798268">
    <property type="protein sequence ID" value="CAB5219263.1"/>
    <property type="molecule type" value="Genomic_DNA"/>
</dbReference>
<evidence type="ECO:0000313" key="3">
    <source>
        <dbReference type="EMBL" id="CAB5219263.1"/>
    </source>
</evidence>
<protein>
    <submittedName>
        <fullName evidence="1">Uncharacterized protein</fullName>
    </submittedName>
</protein>
<accession>A0A6J5KLP1</accession>
<reference evidence="1" key="1">
    <citation type="submission" date="2020-04" db="EMBL/GenBank/DDBJ databases">
        <authorList>
            <person name="Chiriac C."/>
            <person name="Salcher M."/>
            <person name="Ghai R."/>
            <person name="Kavagutti S V."/>
        </authorList>
    </citation>
    <scope>NUCLEOTIDE SEQUENCE</scope>
</reference>
<dbReference type="EMBL" id="LR796176">
    <property type="protein sequence ID" value="CAB4123827.1"/>
    <property type="molecule type" value="Genomic_DNA"/>
</dbReference>
<sequence length="115" mass="12805">MKLFEAVQNSKEHWAISNGTSLKGYVQANYIDLVEAFGEPTEGDGYKIDAEWVIVGDDGTVATIYNWKNGYNYCGNSGMAMWDIRNWHIGGHSQAAVDLVYEALGLVEVRDREVA</sequence>
<dbReference type="EMBL" id="LR796152">
    <property type="protein sequence ID" value="CAB4121837.1"/>
    <property type="molecule type" value="Genomic_DNA"/>
</dbReference>
<evidence type="ECO:0000313" key="2">
    <source>
        <dbReference type="EMBL" id="CAB4123827.1"/>
    </source>
</evidence>
<name>A0A6J5KLP1_9CAUD</name>